<comment type="caution">
    <text evidence="2">The sequence shown here is derived from an EMBL/GenBank/DDBJ whole genome shotgun (WGS) entry which is preliminary data.</text>
</comment>
<keyword evidence="1" id="KW-1133">Transmembrane helix</keyword>
<keyword evidence="3" id="KW-1185">Reference proteome</keyword>
<name>A0ABN0XPG9_9ACTN</name>
<feature type="transmembrane region" description="Helical" evidence="1">
    <location>
        <begin position="80"/>
        <end position="101"/>
    </location>
</feature>
<evidence type="ECO:0000313" key="2">
    <source>
        <dbReference type="EMBL" id="GAA0369100.1"/>
    </source>
</evidence>
<dbReference type="RefSeq" id="WP_252810801.1">
    <property type="nucleotide sequence ID" value="NZ_BAAABM010000066.1"/>
</dbReference>
<keyword evidence="1" id="KW-0472">Membrane</keyword>
<sequence>MTHALVCPRCARLDQVQNAQSIYAAQSGVTHSTGVAVGGGIGAGPMAMAVTSHGTQTSHLAMRLAPPPPPRRRSAWNCGVILLLTVLLGMSAIAASMASASTRPGQPDDHVRYLVTSVVSAALAVVVYAVAFVQGRRLKRGYAAYAAVWPAMMHTWQNAMVCLRCHGAFFPPGVLHASLGPSRLIPLDAFHAAVGDIGARMALGELAAPERSITSAPETAD</sequence>
<evidence type="ECO:0000256" key="1">
    <source>
        <dbReference type="SAM" id="Phobius"/>
    </source>
</evidence>
<keyword evidence="1" id="KW-0812">Transmembrane</keyword>
<evidence type="ECO:0000313" key="3">
    <source>
        <dbReference type="Proteomes" id="UP001501822"/>
    </source>
</evidence>
<dbReference type="Proteomes" id="UP001501822">
    <property type="component" value="Unassembled WGS sequence"/>
</dbReference>
<protein>
    <submittedName>
        <fullName evidence="2">Uncharacterized protein</fullName>
    </submittedName>
</protein>
<accession>A0ABN0XPG9</accession>
<organism evidence="2 3">
    <name type="scientific">Actinoallomurus spadix</name>
    <dbReference type="NCBI Taxonomy" id="79912"/>
    <lineage>
        <taxon>Bacteria</taxon>
        <taxon>Bacillati</taxon>
        <taxon>Actinomycetota</taxon>
        <taxon>Actinomycetes</taxon>
        <taxon>Streptosporangiales</taxon>
        <taxon>Thermomonosporaceae</taxon>
        <taxon>Actinoallomurus</taxon>
    </lineage>
</organism>
<dbReference type="EMBL" id="BAAABM010000066">
    <property type="protein sequence ID" value="GAA0369100.1"/>
    <property type="molecule type" value="Genomic_DNA"/>
</dbReference>
<reference evidence="2 3" key="1">
    <citation type="journal article" date="2019" name="Int. J. Syst. Evol. Microbiol.">
        <title>The Global Catalogue of Microorganisms (GCM) 10K type strain sequencing project: providing services to taxonomists for standard genome sequencing and annotation.</title>
        <authorList>
            <consortium name="The Broad Institute Genomics Platform"/>
            <consortium name="The Broad Institute Genome Sequencing Center for Infectious Disease"/>
            <person name="Wu L."/>
            <person name="Ma J."/>
        </authorList>
    </citation>
    <scope>NUCLEOTIDE SEQUENCE [LARGE SCALE GENOMIC DNA]</scope>
    <source>
        <strain evidence="2 3">JCM 3146</strain>
    </source>
</reference>
<proteinExistence type="predicted"/>
<feature type="transmembrane region" description="Helical" evidence="1">
    <location>
        <begin position="113"/>
        <end position="133"/>
    </location>
</feature>
<gene>
    <name evidence="2" type="ORF">GCM10010151_68790</name>
</gene>